<feature type="region of interest" description="Disordered" evidence="6">
    <location>
        <begin position="128"/>
        <end position="148"/>
    </location>
</feature>
<keyword evidence="4" id="KW-0804">Transcription</keyword>
<organism evidence="8 9">
    <name type="scientific">Ridgeia piscesae</name>
    <name type="common">Tubeworm</name>
    <dbReference type="NCBI Taxonomy" id="27915"/>
    <lineage>
        <taxon>Eukaryota</taxon>
        <taxon>Metazoa</taxon>
        <taxon>Spiralia</taxon>
        <taxon>Lophotrochozoa</taxon>
        <taxon>Annelida</taxon>
        <taxon>Polychaeta</taxon>
        <taxon>Sedentaria</taxon>
        <taxon>Canalipalpata</taxon>
        <taxon>Sabellida</taxon>
        <taxon>Siboglinidae</taxon>
        <taxon>Ridgeia</taxon>
    </lineage>
</organism>
<evidence type="ECO:0000259" key="7">
    <source>
        <dbReference type="PROSITE" id="PS50888"/>
    </source>
</evidence>
<sequence>MGRKRKNASRPAGSPSSDELGVNVAVRNSANERERDRMRVLSKAFTRLKTTLPWVPPDTKLSKLDTLRLASSYIAHLARMLAEDAENNDSSVRRHLVDPATAVGDVNVASVHPRKLTWPYTFGSPVHAGDSSPECLPPQPRDPMKTSTKLEVTAGMC</sequence>
<evidence type="ECO:0000313" key="8">
    <source>
        <dbReference type="EMBL" id="KAK2191500.1"/>
    </source>
</evidence>
<reference evidence="8" key="1">
    <citation type="journal article" date="2023" name="Mol. Biol. Evol.">
        <title>Third-Generation Sequencing Reveals the Adaptive Role of the Epigenome in Three Deep-Sea Polychaetes.</title>
        <authorList>
            <person name="Perez M."/>
            <person name="Aroh O."/>
            <person name="Sun Y."/>
            <person name="Lan Y."/>
            <person name="Juniper S.K."/>
            <person name="Young C.R."/>
            <person name="Angers B."/>
            <person name="Qian P.Y."/>
        </authorList>
    </citation>
    <scope>NUCLEOTIDE SEQUENCE</scope>
    <source>
        <strain evidence="8">R07B-5</strain>
    </source>
</reference>
<keyword evidence="2" id="KW-0805">Transcription regulation</keyword>
<dbReference type="SUPFAM" id="SSF47459">
    <property type="entry name" value="HLH, helix-loop-helix DNA-binding domain"/>
    <property type="match status" value="1"/>
</dbReference>
<dbReference type="Pfam" id="PF00010">
    <property type="entry name" value="HLH"/>
    <property type="match status" value="1"/>
</dbReference>
<dbReference type="InterPro" id="IPR011598">
    <property type="entry name" value="bHLH_dom"/>
</dbReference>
<dbReference type="GO" id="GO:0046983">
    <property type="term" value="F:protein dimerization activity"/>
    <property type="evidence" value="ECO:0007669"/>
    <property type="project" value="InterPro"/>
</dbReference>
<keyword evidence="3" id="KW-0238">DNA-binding</keyword>
<evidence type="ECO:0000256" key="4">
    <source>
        <dbReference type="ARBA" id="ARBA00023163"/>
    </source>
</evidence>
<dbReference type="GO" id="GO:0032502">
    <property type="term" value="P:developmental process"/>
    <property type="evidence" value="ECO:0007669"/>
    <property type="project" value="TreeGrafter"/>
</dbReference>
<keyword evidence="9" id="KW-1185">Reference proteome</keyword>
<accession>A0AAD9UJE4</accession>
<dbReference type="InterPro" id="IPR050283">
    <property type="entry name" value="E-box_TF_Regulators"/>
</dbReference>
<dbReference type="AlphaFoldDB" id="A0AAD9UJE4"/>
<evidence type="ECO:0000313" key="9">
    <source>
        <dbReference type="Proteomes" id="UP001209878"/>
    </source>
</evidence>
<dbReference type="SMART" id="SM00353">
    <property type="entry name" value="HLH"/>
    <property type="match status" value="1"/>
</dbReference>
<feature type="domain" description="BHLH" evidence="7">
    <location>
        <begin position="25"/>
        <end position="77"/>
    </location>
</feature>
<comment type="subcellular location">
    <subcellularLocation>
        <location evidence="1">Nucleus</location>
    </subcellularLocation>
</comment>
<dbReference type="FunFam" id="4.10.280.10:FF:000010">
    <property type="entry name" value="Scleraxis bHLH transcription factor"/>
    <property type="match status" value="1"/>
</dbReference>
<evidence type="ECO:0000256" key="1">
    <source>
        <dbReference type="ARBA" id="ARBA00004123"/>
    </source>
</evidence>
<protein>
    <recommendedName>
        <fullName evidence="7">BHLH domain-containing protein</fullName>
    </recommendedName>
</protein>
<comment type="caution">
    <text evidence="8">The sequence shown here is derived from an EMBL/GenBank/DDBJ whole genome shotgun (WGS) entry which is preliminary data.</text>
</comment>
<keyword evidence="5" id="KW-0539">Nucleus</keyword>
<dbReference type="PROSITE" id="PS50888">
    <property type="entry name" value="BHLH"/>
    <property type="match status" value="1"/>
</dbReference>
<feature type="region of interest" description="Disordered" evidence="6">
    <location>
        <begin position="1"/>
        <end position="33"/>
    </location>
</feature>
<dbReference type="PANTHER" id="PTHR23349">
    <property type="entry name" value="BASIC HELIX-LOOP-HELIX TRANSCRIPTION FACTOR, TWIST"/>
    <property type="match status" value="1"/>
</dbReference>
<dbReference type="GO" id="GO:0005634">
    <property type="term" value="C:nucleus"/>
    <property type="evidence" value="ECO:0007669"/>
    <property type="project" value="UniProtKB-SubCell"/>
</dbReference>
<dbReference type="Gene3D" id="4.10.280.10">
    <property type="entry name" value="Helix-loop-helix DNA-binding domain"/>
    <property type="match status" value="1"/>
</dbReference>
<dbReference type="GO" id="GO:0000977">
    <property type="term" value="F:RNA polymerase II transcription regulatory region sequence-specific DNA binding"/>
    <property type="evidence" value="ECO:0007669"/>
    <property type="project" value="TreeGrafter"/>
</dbReference>
<dbReference type="PANTHER" id="PTHR23349:SF72">
    <property type="entry name" value="HLH54F"/>
    <property type="match status" value="1"/>
</dbReference>
<evidence type="ECO:0000256" key="3">
    <source>
        <dbReference type="ARBA" id="ARBA00023125"/>
    </source>
</evidence>
<evidence type="ECO:0000256" key="6">
    <source>
        <dbReference type="SAM" id="MobiDB-lite"/>
    </source>
</evidence>
<name>A0AAD9UJE4_RIDPI</name>
<dbReference type="GO" id="GO:0000981">
    <property type="term" value="F:DNA-binding transcription factor activity, RNA polymerase II-specific"/>
    <property type="evidence" value="ECO:0007669"/>
    <property type="project" value="TreeGrafter"/>
</dbReference>
<dbReference type="EMBL" id="JAODUO010000052">
    <property type="protein sequence ID" value="KAK2191500.1"/>
    <property type="molecule type" value="Genomic_DNA"/>
</dbReference>
<gene>
    <name evidence="8" type="ORF">NP493_49g03046</name>
</gene>
<evidence type="ECO:0000256" key="2">
    <source>
        <dbReference type="ARBA" id="ARBA00023015"/>
    </source>
</evidence>
<proteinExistence type="predicted"/>
<dbReference type="InterPro" id="IPR036638">
    <property type="entry name" value="HLH_DNA-bd_sf"/>
</dbReference>
<dbReference type="Proteomes" id="UP001209878">
    <property type="component" value="Unassembled WGS sequence"/>
</dbReference>
<evidence type="ECO:0000256" key="5">
    <source>
        <dbReference type="ARBA" id="ARBA00023242"/>
    </source>
</evidence>